<protein>
    <recommendedName>
        <fullName evidence="2">PG-1098 ferredoxin-like domain-containing protein</fullName>
    </recommendedName>
</protein>
<evidence type="ECO:0000313" key="4">
    <source>
        <dbReference type="Proteomes" id="UP000823617"/>
    </source>
</evidence>
<evidence type="ECO:0000259" key="2">
    <source>
        <dbReference type="Pfam" id="PF22013"/>
    </source>
</evidence>
<dbReference type="Gene3D" id="3.40.50.150">
    <property type="entry name" value="Vaccinia Virus protein VP39"/>
    <property type="match status" value="1"/>
</dbReference>
<dbReference type="AlphaFoldDB" id="A0A9D9HL22"/>
<accession>A0A9D9HL22</accession>
<dbReference type="Gene3D" id="1.10.10.1110">
    <property type="entry name" value="Methyltransferase PG1098, N-terminal domain"/>
    <property type="match status" value="1"/>
</dbReference>
<dbReference type="InterPro" id="IPR054168">
    <property type="entry name" value="PG_1098_Fer"/>
</dbReference>
<reference evidence="3" key="2">
    <citation type="journal article" date="2021" name="PeerJ">
        <title>Extensive microbial diversity within the chicken gut microbiome revealed by metagenomics and culture.</title>
        <authorList>
            <person name="Gilroy R."/>
            <person name="Ravi A."/>
            <person name="Getino M."/>
            <person name="Pursley I."/>
            <person name="Horton D.L."/>
            <person name="Alikhan N.F."/>
            <person name="Baker D."/>
            <person name="Gharbi K."/>
            <person name="Hall N."/>
            <person name="Watson M."/>
            <person name="Adriaenssens E.M."/>
            <person name="Foster-Nyarko E."/>
            <person name="Jarju S."/>
            <person name="Secka A."/>
            <person name="Antonio M."/>
            <person name="Oren A."/>
            <person name="Chaudhuri R.R."/>
            <person name="La Ragione R."/>
            <person name="Hildebrand F."/>
            <person name="Pallen M.J."/>
        </authorList>
    </citation>
    <scope>NUCLEOTIDE SEQUENCE</scope>
    <source>
        <strain evidence="3">B1-3475</strain>
    </source>
</reference>
<evidence type="ECO:0000256" key="1">
    <source>
        <dbReference type="SAM" id="MobiDB-lite"/>
    </source>
</evidence>
<dbReference type="EMBL" id="JADIMK010000055">
    <property type="protein sequence ID" value="MBO8455802.1"/>
    <property type="molecule type" value="Genomic_DNA"/>
</dbReference>
<comment type="caution">
    <text evidence="3">The sequence shown here is derived from an EMBL/GenBank/DDBJ whole genome shotgun (WGS) entry which is preliminary data.</text>
</comment>
<feature type="region of interest" description="Disordered" evidence="1">
    <location>
        <begin position="429"/>
        <end position="454"/>
    </location>
</feature>
<name>A0A9D9HL22_9BACT</name>
<sequence length="488" mass="54268">MVDFSNFILEHEHDDTSRLLLSKDRWPDIDISLAVNTIESRKKIRTKLPSWYVCPGLIFPRKLSAEQCSSEETAMLKASIAYRLLTLAGSQESGDPEETKESRGSKPKPLIADVTGGLGADDWAFCKAGFRVHYNEMDPALCEAAEANFRTLGCTDITISNRMVTPDDTPDTILSMTGGRRPDMIFADPARRDSAGKKVFLLEDCSPDILQLKDMLLETSPLLMVKLSPMADITMVRTRLGDRCREIHIIASKGECRELLAVLQRDWAGSTEYYAWEGPSDPFVSTSEEKENAKARIYDPQTSLYHPQTRLYEPQARRLSEDRTDIMSESRLLFEPGKALLKAGAFDLIAQREELTKLSRSTHLYLIENSPTGMASLQRLLHLGKLFCIAAVYPLSKAGIREAAATYGRTDVTARNIPMTSEELKARLDKEARNRKGAGLQGKSGTSRQEESPAASAAEGFHIFGVKCGDGRQAENMLIVAYPYNTSL</sequence>
<dbReference type="SUPFAM" id="SSF53335">
    <property type="entry name" value="S-adenosyl-L-methionine-dependent methyltransferases"/>
    <property type="match status" value="1"/>
</dbReference>
<dbReference type="Pfam" id="PF22013">
    <property type="entry name" value="PG_1098_Fer"/>
    <property type="match status" value="1"/>
</dbReference>
<feature type="domain" description="PG-1098 ferredoxin-like" evidence="2">
    <location>
        <begin position="333"/>
        <end position="368"/>
    </location>
</feature>
<dbReference type="Proteomes" id="UP000823617">
    <property type="component" value="Unassembled WGS sequence"/>
</dbReference>
<proteinExistence type="predicted"/>
<evidence type="ECO:0000313" key="3">
    <source>
        <dbReference type="EMBL" id="MBO8455802.1"/>
    </source>
</evidence>
<organism evidence="3 4">
    <name type="scientific">Candidatus Cryptobacteroides intestinigallinarum</name>
    <dbReference type="NCBI Taxonomy" id="2840767"/>
    <lineage>
        <taxon>Bacteria</taxon>
        <taxon>Pseudomonadati</taxon>
        <taxon>Bacteroidota</taxon>
        <taxon>Bacteroidia</taxon>
        <taxon>Bacteroidales</taxon>
        <taxon>Candidatus Cryptobacteroides</taxon>
    </lineage>
</organism>
<dbReference type="InterPro" id="IPR029063">
    <property type="entry name" value="SAM-dependent_MTases_sf"/>
</dbReference>
<feature type="region of interest" description="Disordered" evidence="1">
    <location>
        <begin position="90"/>
        <end position="110"/>
    </location>
</feature>
<reference evidence="3" key="1">
    <citation type="submission" date="2020-10" db="EMBL/GenBank/DDBJ databases">
        <authorList>
            <person name="Gilroy R."/>
        </authorList>
    </citation>
    <scope>NUCLEOTIDE SEQUENCE</scope>
    <source>
        <strain evidence="3">B1-3475</strain>
    </source>
</reference>
<gene>
    <name evidence="3" type="ORF">IAC08_05300</name>
</gene>